<keyword evidence="2" id="KW-1185">Reference proteome</keyword>
<gene>
    <name evidence="1" type="ORF">NQ317_007000</name>
</gene>
<organism evidence="1 2">
    <name type="scientific">Molorchus minor</name>
    <dbReference type="NCBI Taxonomy" id="1323400"/>
    <lineage>
        <taxon>Eukaryota</taxon>
        <taxon>Metazoa</taxon>
        <taxon>Ecdysozoa</taxon>
        <taxon>Arthropoda</taxon>
        <taxon>Hexapoda</taxon>
        <taxon>Insecta</taxon>
        <taxon>Pterygota</taxon>
        <taxon>Neoptera</taxon>
        <taxon>Endopterygota</taxon>
        <taxon>Coleoptera</taxon>
        <taxon>Polyphaga</taxon>
        <taxon>Cucujiformia</taxon>
        <taxon>Chrysomeloidea</taxon>
        <taxon>Cerambycidae</taxon>
        <taxon>Lamiinae</taxon>
        <taxon>Monochamini</taxon>
        <taxon>Molorchus</taxon>
    </lineage>
</organism>
<comment type="caution">
    <text evidence="1">The sequence shown here is derived from an EMBL/GenBank/DDBJ whole genome shotgun (WGS) entry which is preliminary data.</text>
</comment>
<evidence type="ECO:0008006" key="3">
    <source>
        <dbReference type="Google" id="ProtNLM"/>
    </source>
</evidence>
<sequence>MSQVKSFSNCELAMIALLLDEENEANSTKRKRVWVHDMLKKRKTEGEYHTIYKELLNDETKFYQYFRMSIFQFNYLLDKIVTDIRTLQYEANRQDATRKTFSSTKAICRVVTVRTIFGTLSEDVCLDLTVREVF</sequence>
<evidence type="ECO:0000313" key="2">
    <source>
        <dbReference type="Proteomes" id="UP001162164"/>
    </source>
</evidence>
<protein>
    <recommendedName>
        <fullName evidence="3">Protein ALP1-like</fullName>
    </recommendedName>
</protein>
<accession>A0ABQ9JV60</accession>
<name>A0ABQ9JV60_9CUCU</name>
<reference evidence="1" key="1">
    <citation type="journal article" date="2023" name="Insect Mol. Biol.">
        <title>Genome sequencing provides insights into the evolution of gene families encoding plant cell wall-degrading enzymes in longhorned beetles.</title>
        <authorList>
            <person name="Shin N.R."/>
            <person name="Okamura Y."/>
            <person name="Kirsch R."/>
            <person name="Pauchet Y."/>
        </authorList>
    </citation>
    <scope>NUCLEOTIDE SEQUENCE</scope>
    <source>
        <strain evidence="1">MMC_N1</strain>
    </source>
</reference>
<proteinExistence type="predicted"/>
<evidence type="ECO:0000313" key="1">
    <source>
        <dbReference type="EMBL" id="KAJ8981474.1"/>
    </source>
</evidence>
<dbReference type="EMBL" id="JAPWTJ010000181">
    <property type="protein sequence ID" value="KAJ8981474.1"/>
    <property type="molecule type" value="Genomic_DNA"/>
</dbReference>
<dbReference type="Proteomes" id="UP001162164">
    <property type="component" value="Unassembled WGS sequence"/>
</dbReference>